<feature type="transmembrane region" description="Helical" evidence="2">
    <location>
        <begin position="135"/>
        <end position="156"/>
    </location>
</feature>
<dbReference type="AlphaFoldDB" id="A0A1I6IKM0"/>
<evidence type="ECO:0000256" key="2">
    <source>
        <dbReference type="SAM" id="Phobius"/>
    </source>
</evidence>
<evidence type="ECO:0000256" key="1">
    <source>
        <dbReference type="SAM" id="MobiDB-lite"/>
    </source>
</evidence>
<evidence type="ECO:0000313" key="4">
    <source>
        <dbReference type="Proteomes" id="UP000198877"/>
    </source>
</evidence>
<dbReference type="Pfam" id="PF19779">
    <property type="entry name" value="DUF6264"/>
    <property type="match status" value="1"/>
</dbReference>
<keyword evidence="2" id="KW-1133">Transmembrane helix</keyword>
<feature type="region of interest" description="Disordered" evidence="1">
    <location>
        <begin position="1"/>
        <end position="52"/>
    </location>
</feature>
<protein>
    <submittedName>
        <fullName evidence="3">Uncharacterized protein</fullName>
    </submittedName>
</protein>
<evidence type="ECO:0000313" key="3">
    <source>
        <dbReference type="EMBL" id="SFR67256.1"/>
    </source>
</evidence>
<dbReference type="InterPro" id="IPR046231">
    <property type="entry name" value="DUF6264"/>
</dbReference>
<feature type="transmembrane region" description="Helical" evidence="2">
    <location>
        <begin position="163"/>
        <end position="188"/>
    </location>
</feature>
<feature type="transmembrane region" description="Helical" evidence="2">
    <location>
        <begin position="86"/>
        <end position="107"/>
    </location>
</feature>
<name>A0A1I6IKM0_9MICO</name>
<feature type="compositionally biased region" description="Low complexity" evidence="1">
    <location>
        <begin position="1"/>
        <end position="10"/>
    </location>
</feature>
<proteinExistence type="predicted"/>
<gene>
    <name evidence="3" type="ORF">SAMN04488591_2766</name>
</gene>
<sequence length="203" mass="21436">MTEPSSAADSSRPRPPVADSSRPRPQYGEYASPEEQSRRAGRPLTPAVVPATTPVAPAGVAPAAEPAAEPGVAVEGARPPHPVDRVAALALLAYGLWNVMTSIGQFLNPATLMDMMLQAVGISGSFSNYDQAKTWGIVACVALIVGWLATAAWTVLRLRRGRLAWWVPVLGGAVFVTLATICMMVPFFSDPAVVSFLNGQLKK</sequence>
<organism evidence="3 4">
    <name type="scientific">Microbacterium azadirachtae</name>
    <dbReference type="NCBI Taxonomy" id="582680"/>
    <lineage>
        <taxon>Bacteria</taxon>
        <taxon>Bacillati</taxon>
        <taxon>Actinomycetota</taxon>
        <taxon>Actinomycetes</taxon>
        <taxon>Micrococcales</taxon>
        <taxon>Microbacteriaceae</taxon>
        <taxon>Microbacterium</taxon>
    </lineage>
</organism>
<dbReference type="EMBL" id="FOYR01000003">
    <property type="protein sequence ID" value="SFR67256.1"/>
    <property type="molecule type" value="Genomic_DNA"/>
</dbReference>
<dbReference type="RefSeq" id="WP_220387881.1">
    <property type="nucleotide sequence ID" value="NZ_FOYR01000003.1"/>
</dbReference>
<dbReference type="Proteomes" id="UP000198877">
    <property type="component" value="Unassembled WGS sequence"/>
</dbReference>
<keyword evidence="2" id="KW-0472">Membrane</keyword>
<accession>A0A1I6IKM0</accession>
<keyword evidence="2" id="KW-0812">Transmembrane</keyword>
<reference evidence="4" key="1">
    <citation type="submission" date="2016-10" db="EMBL/GenBank/DDBJ databases">
        <authorList>
            <person name="Varghese N."/>
            <person name="Submissions S."/>
        </authorList>
    </citation>
    <scope>NUCLEOTIDE SEQUENCE [LARGE SCALE GENOMIC DNA]</scope>
    <source>
        <strain evidence="4">CL127</strain>
    </source>
</reference>